<evidence type="ECO:0000313" key="3">
    <source>
        <dbReference type="Proteomes" id="UP001152320"/>
    </source>
</evidence>
<dbReference type="EMBL" id="JAIZAY010000001">
    <property type="protein sequence ID" value="KAJ8051052.1"/>
    <property type="molecule type" value="Genomic_DNA"/>
</dbReference>
<dbReference type="Proteomes" id="UP001152320">
    <property type="component" value="Chromosome 1"/>
</dbReference>
<evidence type="ECO:0000313" key="2">
    <source>
        <dbReference type="EMBL" id="KAJ8051052.1"/>
    </source>
</evidence>
<keyword evidence="1" id="KW-0472">Membrane</keyword>
<keyword evidence="1" id="KW-0812">Transmembrane</keyword>
<proteinExistence type="predicted"/>
<comment type="caution">
    <text evidence="2">The sequence shown here is derived from an EMBL/GenBank/DDBJ whole genome shotgun (WGS) entry which is preliminary data.</text>
</comment>
<keyword evidence="3" id="KW-1185">Reference proteome</keyword>
<feature type="transmembrane region" description="Helical" evidence="1">
    <location>
        <begin position="75"/>
        <end position="95"/>
    </location>
</feature>
<sequence>MAYVYGNSTNASVALIAFGLVQLAMFVSCFFGCEATDYMSTYASQAWSGGIAVLTGLFGVCMVQCYKETKWGTTYCIFAIAVIVTSLANMALILVQPLLDEIDLVLKLRDQDEAYWLTGIAIYGVGVLAGFAVLVAAIVISCLNCCCERSPGKGYTVASTEYVEHRDDDYNSNYNYTAVNTTV</sequence>
<feature type="transmembrane region" description="Helical" evidence="1">
    <location>
        <begin position="115"/>
        <end position="143"/>
    </location>
</feature>
<feature type="transmembrane region" description="Helical" evidence="1">
    <location>
        <begin position="12"/>
        <end position="33"/>
    </location>
</feature>
<dbReference type="OrthoDB" id="10006415at2759"/>
<reference evidence="2" key="1">
    <citation type="submission" date="2021-10" db="EMBL/GenBank/DDBJ databases">
        <title>Tropical sea cucumber genome reveals ecological adaptation and Cuvierian tubules defense mechanism.</title>
        <authorList>
            <person name="Chen T."/>
        </authorList>
    </citation>
    <scope>NUCLEOTIDE SEQUENCE</scope>
    <source>
        <strain evidence="2">Nanhai2018</strain>
        <tissue evidence="2">Muscle</tissue>
    </source>
</reference>
<organism evidence="2 3">
    <name type="scientific">Holothuria leucospilota</name>
    <name type="common">Black long sea cucumber</name>
    <name type="synonym">Mertensiothuria leucospilota</name>
    <dbReference type="NCBI Taxonomy" id="206669"/>
    <lineage>
        <taxon>Eukaryota</taxon>
        <taxon>Metazoa</taxon>
        <taxon>Echinodermata</taxon>
        <taxon>Eleutherozoa</taxon>
        <taxon>Echinozoa</taxon>
        <taxon>Holothuroidea</taxon>
        <taxon>Aspidochirotacea</taxon>
        <taxon>Aspidochirotida</taxon>
        <taxon>Holothuriidae</taxon>
        <taxon>Holothuria</taxon>
    </lineage>
</organism>
<evidence type="ECO:0000256" key="1">
    <source>
        <dbReference type="SAM" id="Phobius"/>
    </source>
</evidence>
<dbReference type="AlphaFoldDB" id="A0A9Q1CT05"/>
<keyword evidence="1" id="KW-1133">Transmembrane helix</keyword>
<accession>A0A9Q1CT05</accession>
<name>A0A9Q1CT05_HOLLE</name>
<protein>
    <submittedName>
        <fullName evidence="2">Uncharacterized protein</fullName>
    </submittedName>
</protein>
<gene>
    <name evidence="2" type="ORF">HOLleu_04476</name>
</gene>
<feature type="transmembrane region" description="Helical" evidence="1">
    <location>
        <begin position="45"/>
        <end position="63"/>
    </location>
</feature>